<evidence type="ECO:0000256" key="1">
    <source>
        <dbReference type="PROSITE-ProRule" id="PRU01077"/>
    </source>
</evidence>
<dbReference type="Gene3D" id="1.10.555.10">
    <property type="entry name" value="Rho GTPase activation protein"/>
    <property type="match status" value="1"/>
</dbReference>
<dbReference type="InterPro" id="IPR008936">
    <property type="entry name" value="Rho_GTPase_activation_prot"/>
</dbReference>
<evidence type="ECO:0008006" key="8">
    <source>
        <dbReference type="Google" id="ProtNLM"/>
    </source>
</evidence>
<feature type="compositionally biased region" description="Low complexity" evidence="2">
    <location>
        <begin position="976"/>
        <end position="986"/>
    </location>
</feature>
<dbReference type="Pfam" id="PF00611">
    <property type="entry name" value="FCH"/>
    <property type="match status" value="1"/>
</dbReference>
<gene>
    <name evidence="6" type="ORF">BOTBODRAFT_112050</name>
</gene>
<feature type="compositionally biased region" description="Polar residues" evidence="2">
    <location>
        <begin position="1056"/>
        <end position="1065"/>
    </location>
</feature>
<reference evidence="7" key="1">
    <citation type="journal article" date="2014" name="Proc. Natl. Acad. Sci. U.S.A.">
        <title>Extensive sampling of basidiomycete genomes demonstrates inadequacy of the white-rot/brown-rot paradigm for wood decay fungi.</title>
        <authorList>
            <person name="Riley R."/>
            <person name="Salamov A.A."/>
            <person name="Brown D.W."/>
            <person name="Nagy L.G."/>
            <person name="Floudas D."/>
            <person name="Held B.W."/>
            <person name="Levasseur A."/>
            <person name="Lombard V."/>
            <person name="Morin E."/>
            <person name="Otillar R."/>
            <person name="Lindquist E.A."/>
            <person name="Sun H."/>
            <person name="LaButti K.M."/>
            <person name="Schmutz J."/>
            <person name="Jabbour D."/>
            <person name="Luo H."/>
            <person name="Baker S.E."/>
            <person name="Pisabarro A.G."/>
            <person name="Walton J.D."/>
            <person name="Blanchette R.A."/>
            <person name="Henrissat B."/>
            <person name="Martin F."/>
            <person name="Cullen D."/>
            <person name="Hibbett D.S."/>
            <person name="Grigoriev I.V."/>
        </authorList>
    </citation>
    <scope>NUCLEOTIDE SEQUENCE [LARGE SCALE GENOMIC DNA]</scope>
    <source>
        <strain evidence="7">FD-172 SS1</strain>
    </source>
</reference>
<proteinExistence type="predicted"/>
<dbReference type="SMART" id="SM00324">
    <property type="entry name" value="RhoGAP"/>
    <property type="match status" value="1"/>
</dbReference>
<evidence type="ECO:0000313" key="6">
    <source>
        <dbReference type="EMBL" id="KDQ13101.1"/>
    </source>
</evidence>
<feature type="compositionally biased region" description="Low complexity" evidence="2">
    <location>
        <begin position="923"/>
        <end position="934"/>
    </location>
</feature>
<dbReference type="STRING" id="930990.A0A067MNE0"/>
<feature type="compositionally biased region" description="Low complexity" evidence="2">
    <location>
        <begin position="875"/>
        <end position="886"/>
    </location>
</feature>
<organism evidence="6 7">
    <name type="scientific">Botryobasidium botryosum (strain FD-172 SS1)</name>
    <dbReference type="NCBI Taxonomy" id="930990"/>
    <lineage>
        <taxon>Eukaryota</taxon>
        <taxon>Fungi</taxon>
        <taxon>Dikarya</taxon>
        <taxon>Basidiomycota</taxon>
        <taxon>Agaricomycotina</taxon>
        <taxon>Agaricomycetes</taxon>
        <taxon>Cantharellales</taxon>
        <taxon>Botryobasidiaceae</taxon>
        <taxon>Botryobasidium</taxon>
    </lineage>
</organism>
<evidence type="ECO:0000259" key="3">
    <source>
        <dbReference type="PROSITE" id="PS50186"/>
    </source>
</evidence>
<dbReference type="GO" id="GO:0005886">
    <property type="term" value="C:plasma membrane"/>
    <property type="evidence" value="ECO:0007669"/>
    <property type="project" value="TreeGrafter"/>
</dbReference>
<dbReference type="InterPro" id="IPR027267">
    <property type="entry name" value="AH/BAR_dom_sf"/>
</dbReference>
<feature type="compositionally biased region" description="Low complexity" evidence="2">
    <location>
        <begin position="992"/>
        <end position="1004"/>
    </location>
</feature>
<sequence length="1076" mass="117356">MAPVSLPPTFTNSFWSQDYRSGLQALYAKLDQGIDENAEIVAFIRARAATEYSAAASLTNPSLTGPRGKGFGADDGASLLMAFRGLQGESVAQGEAHKAVAHELETLVADPFETWAQQHKDRILESKNVILEGWLSTFEHRVGEVARIKQDYYNKTRRADEIEDDAKFVQDIGTPAKPAPPSPAGSIRLPPTTESIANRLREQLGSKSVPSPTRGHSSDSNHTEQAGDSTTDSTPTKPKVDKGKGKEVDGSVVFSSPTMLSPTLAPIITLVEPPQAPLLLAGLSLPRATVSALLERASAEMPLRPVRFPILGEYPDCFTGEEFVLWLKEHVDGLGGSLERAEEAARDLTEGLNVLRRIGEFGNAFEDSQEAFYQFRPKAFTLHVDDSERAASPAPPSPVAANLLKRSGTLANYIAKTLSPNTANEPMYVKARAEADTAEHTYRIAVRKLDRERLSVEQKIEETLKLLQRWELDRLKAAKTVLLQYQGTLANFPTAFQSSLDRTTILLASYQPDSDIKALIERYRTGPFRPTAQVFESVRHDGTDVLFGLDLRKWPEDMKKDDIPPVVQALLDGLREAYTKLPSDLERRKTWIYDVPLASTHHLREALNSLPQNAPVPLTIFESYDAPTIASTLKLWLLELDPPLCMWEGWEDIRKIYPSVGADAVKDTVVDDLKTALSRLPKIHLLVLDAIISHVKILVDTTQVDEPKEVYITKLALSLGRSILRPRLETKMTIQDRHPTRLFVDLVQHYSDILPPTIERKKRDSDRPIPTRKRTALVDQRVKRSSFSGALPGISPQSPHSLLQAQLEKQRGPSRVSSPELAQRPQFAEMPWSPALVSPPVPAPAPAPAPAPVPVPPSPPAIEKPQSPPVPESPPASSRPAFADAPNSPPSAPPRFAAERPSPPLAPTPRAPMPSISSLERNASPAESPASSAPSPRPRQLDDFSTHSPSAKTEESAPASPLSAVPREEYLSNAPSGLHRSSSSEGSRVRGPRTAARGPRAPAGVSVSSIAARMNQAGDTNRASVSERPSSIIAANPADYAPKKKGGRMQAGRFSKNLNTRSMASGSEDETVGKHD</sequence>
<dbReference type="GO" id="GO:0007264">
    <property type="term" value="P:small GTPase-mediated signal transduction"/>
    <property type="evidence" value="ECO:0007669"/>
    <property type="project" value="TreeGrafter"/>
</dbReference>
<dbReference type="SUPFAM" id="SSF103657">
    <property type="entry name" value="BAR/IMD domain-like"/>
    <property type="match status" value="1"/>
</dbReference>
<dbReference type="FunCoup" id="A0A067MNE0">
    <property type="interactions" value="19"/>
</dbReference>
<dbReference type="GO" id="GO:0007010">
    <property type="term" value="P:cytoskeleton organization"/>
    <property type="evidence" value="ECO:0007669"/>
    <property type="project" value="TreeGrafter"/>
</dbReference>
<dbReference type="PANTHER" id="PTHR23065">
    <property type="entry name" value="PROLINE-SERINE-THREONINE PHOSPHATASE INTERACTING PROTEIN 1"/>
    <property type="match status" value="1"/>
</dbReference>
<feature type="region of interest" description="Disordered" evidence="2">
    <location>
        <begin position="204"/>
        <end position="250"/>
    </location>
</feature>
<dbReference type="InterPro" id="IPR031160">
    <property type="entry name" value="F_BAR_dom"/>
</dbReference>
<feature type="domain" description="F-BAR" evidence="5">
    <location>
        <begin position="8"/>
        <end position="515"/>
    </location>
</feature>
<dbReference type="InterPro" id="IPR036388">
    <property type="entry name" value="WH-like_DNA-bd_sf"/>
</dbReference>
<feature type="compositionally biased region" description="Basic and acidic residues" evidence="2">
    <location>
        <begin position="758"/>
        <end position="769"/>
    </location>
</feature>
<dbReference type="InParanoid" id="A0A067MNE0"/>
<dbReference type="GO" id="GO:0005096">
    <property type="term" value="F:GTPase activator activity"/>
    <property type="evidence" value="ECO:0007669"/>
    <property type="project" value="TreeGrafter"/>
</dbReference>
<dbReference type="PROSITE" id="PS51741">
    <property type="entry name" value="F_BAR"/>
    <property type="match status" value="1"/>
</dbReference>
<dbReference type="PROSITE" id="PS50186">
    <property type="entry name" value="DEP"/>
    <property type="match status" value="1"/>
</dbReference>
<dbReference type="SUPFAM" id="SSF46785">
    <property type="entry name" value="Winged helix' DNA-binding domain"/>
    <property type="match status" value="1"/>
</dbReference>
<dbReference type="GO" id="GO:0000935">
    <property type="term" value="C:division septum"/>
    <property type="evidence" value="ECO:0007669"/>
    <property type="project" value="TreeGrafter"/>
</dbReference>
<feature type="compositionally biased region" description="Polar residues" evidence="2">
    <location>
        <begin position="223"/>
        <end position="233"/>
    </location>
</feature>
<feature type="region of interest" description="Disordered" evidence="2">
    <location>
        <begin position="171"/>
        <end position="191"/>
    </location>
</feature>
<dbReference type="InterPro" id="IPR036390">
    <property type="entry name" value="WH_DNA-bd_sf"/>
</dbReference>
<dbReference type="InterPro" id="IPR000198">
    <property type="entry name" value="RhoGAP_dom"/>
</dbReference>
<dbReference type="Pfam" id="PF00620">
    <property type="entry name" value="RhoGAP"/>
    <property type="match status" value="1"/>
</dbReference>
<name>A0A067MNE0_BOTB1</name>
<feature type="domain" description="DEP" evidence="3">
    <location>
        <begin position="297"/>
        <end position="377"/>
    </location>
</feature>
<keyword evidence="7" id="KW-1185">Reference proteome</keyword>
<feature type="domain" description="Rho-GAP" evidence="4">
    <location>
        <begin position="549"/>
        <end position="754"/>
    </location>
</feature>
<dbReference type="InterPro" id="IPR001060">
    <property type="entry name" value="FCH_dom"/>
</dbReference>
<dbReference type="SUPFAM" id="SSF48350">
    <property type="entry name" value="GTPase activation domain, GAP"/>
    <property type="match status" value="1"/>
</dbReference>
<dbReference type="Proteomes" id="UP000027195">
    <property type="component" value="Unassembled WGS sequence"/>
</dbReference>
<keyword evidence="1" id="KW-0175">Coiled coil</keyword>
<feature type="compositionally biased region" description="Polar residues" evidence="2">
    <location>
        <begin position="1017"/>
        <end position="1029"/>
    </location>
</feature>
<dbReference type="PROSITE" id="PS50238">
    <property type="entry name" value="RHOGAP"/>
    <property type="match status" value="1"/>
</dbReference>
<dbReference type="HOGENOM" id="CLU_008201_0_0_1"/>
<dbReference type="OrthoDB" id="2155291at2759"/>
<feature type="compositionally biased region" description="Pro residues" evidence="2">
    <location>
        <begin position="843"/>
        <end position="874"/>
    </location>
</feature>
<evidence type="ECO:0000256" key="2">
    <source>
        <dbReference type="SAM" id="MobiDB-lite"/>
    </source>
</evidence>
<feature type="region of interest" description="Disordered" evidence="2">
    <location>
        <begin position="804"/>
        <end position="823"/>
    </location>
</feature>
<feature type="compositionally biased region" description="Polar residues" evidence="2">
    <location>
        <begin position="205"/>
        <end position="215"/>
    </location>
</feature>
<dbReference type="EMBL" id="KL198046">
    <property type="protein sequence ID" value="KDQ13101.1"/>
    <property type="molecule type" value="Genomic_DNA"/>
</dbReference>
<feature type="compositionally biased region" description="Basic and acidic residues" evidence="2">
    <location>
        <begin position="238"/>
        <end position="249"/>
    </location>
</feature>
<feature type="compositionally biased region" description="Pro residues" evidence="2">
    <location>
        <begin position="901"/>
        <end position="912"/>
    </location>
</feature>
<evidence type="ECO:0000313" key="7">
    <source>
        <dbReference type="Proteomes" id="UP000027195"/>
    </source>
</evidence>
<dbReference type="GO" id="GO:0005737">
    <property type="term" value="C:cytoplasm"/>
    <property type="evidence" value="ECO:0007669"/>
    <property type="project" value="TreeGrafter"/>
</dbReference>
<accession>A0A067MNE0</accession>
<evidence type="ECO:0000259" key="5">
    <source>
        <dbReference type="PROSITE" id="PS51741"/>
    </source>
</evidence>
<dbReference type="InterPro" id="IPR000591">
    <property type="entry name" value="DEP_dom"/>
</dbReference>
<dbReference type="Gene3D" id="1.10.10.10">
    <property type="entry name" value="Winged helix-like DNA-binding domain superfamily/Winged helix DNA-binding domain"/>
    <property type="match status" value="1"/>
</dbReference>
<protein>
    <recommendedName>
        <fullName evidence="8">Rho-GAP domain-containing protein</fullName>
    </recommendedName>
</protein>
<dbReference type="PANTHER" id="PTHR23065:SF17">
    <property type="entry name" value="RHO-GTPASE-ACTIVATING PROTEIN RGD2"/>
    <property type="match status" value="1"/>
</dbReference>
<dbReference type="SMART" id="SM00055">
    <property type="entry name" value="FCH"/>
    <property type="match status" value="1"/>
</dbReference>
<feature type="region of interest" description="Disordered" evidence="2">
    <location>
        <begin position="757"/>
        <end position="798"/>
    </location>
</feature>
<evidence type="ECO:0000259" key="4">
    <source>
        <dbReference type="PROSITE" id="PS50238"/>
    </source>
</evidence>
<dbReference type="Gene3D" id="1.20.1270.60">
    <property type="entry name" value="Arfaptin homology (AH) domain/BAR domain"/>
    <property type="match status" value="2"/>
</dbReference>
<dbReference type="AlphaFoldDB" id="A0A067MNE0"/>
<feature type="region of interest" description="Disordered" evidence="2">
    <location>
        <begin position="843"/>
        <end position="1076"/>
    </location>
</feature>
<dbReference type="Pfam" id="PF00610">
    <property type="entry name" value="DEP"/>
    <property type="match status" value="1"/>
</dbReference>